<evidence type="ECO:0000313" key="3">
    <source>
        <dbReference type="Proteomes" id="UP001500218"/>
    </source>
</evidence>
<proteinExistence type="predicted"/>
<keyword evidence="3" id="KW-1185">Reference proteome</keyword>
<evidence type="ECO:0000313" key="2">
    <source>
        <dbReference type="EMBL" id="GAA1803420.1"/>
    </source>
</evidence>
<protein>
    <submittedName>
        <fullName evidence="2">Uncharacterized protein</fullName>
    </submittedName>
</protein>
<evidence type="ECO:0000256" key="1">
    <source>
        <dbReference type="SAM" id="Phobius"/>
    </source>
</evidence>
<sequence>MSTRALDSVAPVPVRWRVSHASVVVGAWVAVIVTAVVVQPSAALRPYALFAHLISLAVGFGAVLCVECYSVAWLLRRTTLERVTTLALTLDPLIWIGLVGLAGSGLLLSPHLDRPLTALKMVLVLVVGLNGVRARRLGRDLRGFLDQHASRGRHAVDESTGRHAVVQVNPEAAVALEVGAPAEAVGTPKLPLRIFLRAASISAVSQAAWWGAALIGFLNTMSHS</sequence>
<feature type="transmembrane region" description="Helical" evidence="1">
    <location>
        <begin position="49"/>
        <end position="75"/>
    </location>
</feature>
<gene>
    <name evidence="2" type="ORF">GCM10009682_26590</name>
</gene>
<accession>A0ABN2M1F5</accession>
<keyword evidence="1" id="KW-0812">Transmembrane</keyword>
<feature type="transmembrane region" description="Helical" evidence="1">
    <location>
        <begin position="115"/>
        <end position="132"/>
    </location>
</feature>
<dbReference type="RefSeq" id="WP_344130273.1">
    <property type="nucleotide sequence ID" value="NZ_BAAALT010000067.1"/>
</dbReference>
<feature type="transmembrane region" description="Helical" evidence="1">
    <location>
        <begin position="21"/>
        <end position="43"/>
    </location>
</feature>
<keyword evidence="1" id="KW-1133">Transmembrane helix</keyword>
<dbReference type="EMBL" id="BAAALT010000067">
    <property type="protein sequence ID" value="GAA1803420.1"/>
    <property type="molecule type" value="Genomic_DNA"/>
</dbReference>
<feature type="transmembrane region" description="Helical" evidence="1">
    <location>
        <begin position="87"/>
        <end position="109"/>
    </location>
</feature>
<reference evidence="2 3" key="1">
    <citation type="journal article" date="2019" name="Int. J. Syst. Evol. Microbiol.">
        <title>The Global Catalogue of Microorganisms (GCM) 10K type strain sequencing project: providing services to taxonomists for standard genome sequencing and annotation.</title>
        <authorList>
            <consortium name="The Broad Institute Genomics Platform"/>
            <consortium name="The Broad Institute Genome Sequencing Center for Infectious Disease"/>
            <person name="Wu L."/>
            <person name="Ma J."/>
        </authorList>
    </citation>
    <scope>NUCLEOTIDE SEQUENCE [LARGE SCALE GENOMIC DNA]</scope>
    <source>
        <strain evidence="2 3">JCM 13250</strain>
    </source>
</reference>
<comment type="caution">
    <text evidence="2">The sequence shown here is derived from an EMBL/GenBank/DDBJ whole genome shotgun (WGS) entry which is preliminary data.</text>
</comment>
<name>A0ABN2M1F5_9ACTN</name>
<keyword evidence="1" id="KW-0472">Membrane</keyword>
<organism evidence="2 3">
    <name type="scientific">Luedemannella flava</name>
    <dbReference type="NCBI Taxonomy" id="349316"/>
    <lineage>
        <taxon>Bacteria</taxon>
        <taxon>Bacillati</taxon>
        <taxon>Actinomycetota</taxon>
        <taxon>Actinomycetes</taxon>
        <taxon>Micromonosporales</taxon>
        <taxon>Micromonosporaceae</taxon>
        <taxon>Luedemannella</taxon>
    </lineage>
</organism>
<dbReference type="Proteomes" id="UP001500218">
    <property type="component" value="Unassembled WGS sequence"/>
</dbReference>